<proteinExistence type="predicted"/>
<feature type="transmembrane region" description="Helical" evidence="1">
    <location>
        <begin position="129"/>
        <end position="148"/>
    </location>
</feature>
<sequence length="255" mass="29111">MENNYKNLRVYNTIMGFLHLAQGTTVLLLSNDFKLPINTTYLSFNSTLKVLEPVTKQLFQVKFGILVAAFLLISAAAHFIISTVYYKNYQQNLSKGINKARWFEYAFSASLMIVLIGMLSGIYDLSSLLMMFGLVAIMNLCGLLMELYNQGKEQVNWASFIVGCIAGIIPWIVIAIYFWAAEINGSSNNIPTFVYWIFVSIFLFFNSFALNMFLQYKKVEPWKDYLFGERVYILLSLTAKSALAWQIFAGTLRPM</sequence>
<dbReference type="AlphaFoldDB" id="A0A1G1W5H7"/>
<evidence type="ECO:0000313" key="3">
    <source>
        <dbReference type="Proteomes" id="UP000176631"/>
    </source>
</evidence>
<feature type="transmembrane region" description="Helical" evidence="1">
    <location>
        <begin position="102"/>
        <end position="123"/>
    </location>
</feature>
<organism evidence="2 3">
    <name type="scientific">Candidatus Woykebacteria bacterium RBG_13_40_15</name>
    <dbReference type="NCBI Taxonomy" id="1802593"/>
    <lineage>
        <taxon>Bacteria</taxon>
        <taxon>Candidatus Woykeibacteriota</taxon>
    </lineage>
</organism>
<feature type="transmembrane region" description="Helical" evidence="1">
    <location>
        <begin position="160"/>
        <end position="181"/>
    </location>
</feature>
<dbReference type="Gene3D" id="1.20.1070.10">
    <property type="entry name" value="Rhodopsin 7-helix transmembrane proteins"/>
    <property type="match status" value="1"/>
</dbReference>
<evidence type="ECO:0000256" key="1">
    <source>
        <dbReference type="SAM" id="Phobius"/>
    </source>
</evidence>
<keyword evidence="1" id="KW-1133">Transmembrane helix</keyword>
<accession>A0A1G1W5H7</accession>
<keyword evidence="1" id="KW-0472">Membrane</keyword>
<dbReference type="EMBL" id="MHCP01000030">
    <property type="protein sequence ID" value="OGY22908.1"/>
    <property type="molecule type" value="Genomic_DNA"/>
</dbReference>
<protein>
    <recommendedName>
        <fullName evidence="4">Heliorhodopsin HeR</fullName>
    </recommendedName>
</protein>
<comment type="caution">
    <text evidence="2">The sequence shown here is derived from an EMBL/GenBank/DDBJ whole genome shotgun (WGS) entry which is preliminary data.</text>
</comment>
<dbReference type="NCBIfam" id="NF038020">
    <property type="entry name" value="HeR"/>
    <property type="match status" value="1"/>
</dbReference>
<name>A0A1G1W5H7_9BACT</name>
<feature type="transmembrane region" description="Helical" evidence="1">
    <location>
        <begin position="193"/>
        <end position="210"/>
    </location>
</feature>
<feature type="transmembrane region" description="Helical" evidence="1">
    <location>
        <begin position="63"/>
        <end position="81"/>
    </location>
</feature>
<dbReference type="InterPro" id="IPR041113">
    <property type="entry name" value="Heliorhodopsin"/>
</dbReference>
<feature type="transmembrane region" description="Helical" evidence="1">
    <location>
        <begin position="231"/>
        <end position="249"/>
    </location>
</feature>
<reference evidence="2 3" key="1">
    <citation type="journal article" date="2016" name="Nat. Commun.">
        <title>Thousands of microbial genomes shed light on interconnected biogeochemical processes in an aquifer system.</title>
        <authorList>
            <person name="Anantharaman K."/>
            <person name="Brown C.T."/>
            <person name="Hug L.A."/>
            <person name="Sharon I."/>
            <person name="Castelle C.J."/>
            <person name="Probst A.J."/>
            <person name="Thomas B.C."/>
            <person name="Singh A."/>
            <person name="Wilkins M.J."/>
            <person name="Karaoz U."/>
            <person name="Brodie E.L."/>
            <person name="Williams K.H."/>
            <person name="Hubbard S.S."/>
            <person name="Banfield J.F."/>
        </authorList>
    </citation>
    <scope>NUCLEOTIDE SEQUENCE [LARGE SCALE GENOMIC DNA]</scope>
</reference>
<dbReference type="Pfam" id="PF18761">
    <property type="entry name" value="Heliorhodopsin"/>
    <property type="match status" value="1"/>
</dbReference>
<dbReference type="Proteomes" id="UP000176631">
    <property type="component" value="Unassembled WGS sequence"/>
</dbReference>
<keyword evidence="1" id="KW-0812">Transmembrane</keyword>
<evidence type="ECO:0000313" key="2">
    <source>
        <dbReference type="EMBL" id="OGY22908.1"/>
    </source>
</evidence>
<evidence type="ECO:0008006" key="4">
    <source>
        <dbReference type="Google" id="ProtNLM"/>
    </source>
</evidence>
<dbReference type="STRING" id="1802593.A2172_03145"/>
<gene>
    <name evidence="2" type="ORF">A2172_03145</name>
</gene>